<accession>A0ABR0AUH7</accession>
<keyword evidence="2" id="KW-1185">Reference proteome</keyword>
<dbReference type="Proteomes" id="UP001234178">
    <property type="component" value="Unassembled WGS sequence"/>
</dbReference>
<comment type="caution">
    <text evidence="1">The sequence shown here is derived from an EMBL/GenBank/DDBJ whole genome shotgun (WGS) entry which is preliminary data.</text>
</comment>
<sequence>MTRTWRGILGPFTEHPPALGIAESVPFLLYRDLAVMRNISHIFRNIRCLWWVATKTKVHLPCFREPCKRMDRNHQQLSIHNSFFSQL</sequence>
<evidence type="ECO:0000313" key="1">
    <source>
        <dbReference type="EMBL" id="KAK4028781.1"/>
    </source>
</evidence>
<reference evidence="1 2" key="1">
    <citation type="journal article" date="2023" name="Nucleic Acids Res.">
        <title>The hologenome of Daphnia magna reveals possible DNA methylation and microbiome-mediated evolution of the host genome.</title>
        <authorList>
            <person name="Chaturvedi A."/>
            <person name="Li X."/>
            <person name="Dhandapani V."/>
            <person name="Marshall H."/>
            <person name="Kissane S."/>
            <person name="Cuenca-Cambronero M."/>
            <person name="Asole G."/>
            <person name="Calvet F."/>
            <person name="Ruiz-Romero M."/>
            <person name="Marangio P."/>
            <person name="Guigo R."/>
            <person name="Rago D."/>
            <person name="Mirbahai L."/>
            <person name="Eastwood N."/>
            <person name="Colbourne J.K."/>
            <person name="Zhou J."/>
            <person name="Mallon E."/>
            <person name="Orsini L."/>
        </authorList>
    </citation>
    <scope>NUCLEOTIDE SEQUENCE [LARGE SCALE GENOMIC DNA]</scope>
    <source>
        <strain evidence="1">LRV0_1</strain>
    </source>
</reference>
<proteinExistence type="predicted"/>
<organism evidence="1 2">
    <name type="scientific">Daphnia magna</name>
    <dbReference type="NCBI Taxonomy" id="35525"/>
    <lineage>
        <taxon>Eukaryota</taxon>
        <taxon>Metazoa</taxon>
        <taxon>Ecdysozoa</taxon>
        <taxon>Arthropoda</taxon>
        <taxon>Crustacea</taxon>
        <taxon>Branchiopoda</taxon>
        <taxon>Diplostraca</taxon>
        <taxon>Cladocera</taxon>
        <taxon>Anomopoda</taxon>
        <taxon>Daphniidae</taxon>
        <taxon>Daphnia</taxon>
    </lineage>
</organism>
<name>A0ABR0AUH7_9CRUS</name>
<evidence type="ECO:0000313" key="2">
    <source>
        <dbReference type="Proteomes" id="UP001234178"/>
    </source>
</evidence>
<dbReference type="EMBL" id="JAOYFB010000039">
    <property type="protein sequence ID" value="KAK4028781.1"/>
    <property type="molecule type" value="Genomic_DNA"/>
</dbReference>
<protein>
    <submittedName>
        <fullName evidence="1">Uncharacterized protein</fullName>
    </submittedName>
</protein>
<gene>
    <name evidence="1" type="ORF">OUZ56_021799</name>
</gene>